<proteinExistence type="predicted"/>
<dbReference type="Gene3D" id="3.90.920.10">
    <property type="entry name" value="DNA primase, PRIM domain"/>
    <property type="match status" value="1"/>
</dbReference>
<dbReference type="PANTHER" id="PTHR42705">
    <property type="entry name" value="BIFUNCTIONAL NON-HOMOLOGOUS END JOINING PROTEIN LIGD"/>
    <property type="match status" value="1"/>
</dbReference>
<reference evidence="2 3" key="1">
    <citation type="submission" date="2019-05" db="EMBL/GenBank/DDBJ databases">
        <authorList>
            <person name="Qu J.-H."/>
        </authorList>
    </citation>
    <scope>NUCLEOTIDE SEQUENCE [LARGE SCALE GENOMIC DNA]</scope>
    <source>
        <strain evidence="2 3">T17</strain>
    </source>
</reference>
<dbReference type="Proteomes" id="UP000306402">
    <property type="component" value="Unassembled WGS sequence"/>
</dbReference>
<comment type="caution">
    <text evidence="2">The sequence shown here is derived from an EMBL/GenBank/DDBJ whole genome shotgun (WGS) entry which is preliminary data.</text>
</comment>
<dbReference type="Pfam" id="PF21686">
    <property type="entry name" value="LigD_Prim-Pol"/>
    <property type="match status" value="1"/>
</dbReference>
<evidence type="ECO:0000313" key="2">
    <source>
        <dbReference type="EMBL" id="TLU98861.1"/>
    </source>
</evidence>
<organism evidence="2 3">
    <name type="scientific">Dyadobacter luticola</name>
    <dbReference type="NCBI Taxonomy" id="1979387"/>
    <lineage>
        <taxon>Bacteria</taxon>
        <taxon>Pseudomonadati</taxon>
        <taxon>Bacteroidota</taxon>
        <taxon>Cytophagia</taxon>
        <taxon>Cytophagales</taxon>
        <taxon>Spirosomataceae</taxon>
        <taxon>Dyadobacter</taxon>
    </lineage>
</organism>
<dbReference type="EMBL" id="VCEJ01000005">
    <property type="protein sequence ID" value="TLU98861.1"/>
    <property type="molecule type" value="Genomic_DNA"/>
</dbReference>
<dbReference type="NCBIfam" id="TIGR02778">
    <property type="entry name" value="ligD_pol"/>
    <property type="match status" value="1"/>
</dbReference>
<dbReference type="InterPro" id="IPR052171">
    <property type="entry name" value="NHEJ_LigD"/>
</dbReference>
<keyword evidence="3" id="KW-1185">Reference proteome</keyword>
<dbReference type="CDD" id="cd04865">
    <property type="entry name" value="LigD_Pol_like_2"/>
    <property type="match status" value="1"/>
</dbReference>
<dbReference type="RefSeq" id="WP_138367151.1">
    <property type="nucleotide sequence ID" value="NZ_VCEJ01000005.1"/>
</dbReference>
<accession>A0A5R9KRE8</accession>
<protein>
    <submittedName>
        <fullName evidence="2">DNA polymerase LigD</fullName>
    </submittedName>
</protein>
<sequence>MKKKAELTHLDKIYWPDEHITKGELLEYYSNMAPYILPYLKNRPLSLRRQPNGIKDAGFFQKDAGEHVPDWVKTHEILAESTGKIVNYIICNDLETLLYVANLGSIEMNPWNSTISKLDYPDYIVMDIDPSEKNTFDDVVDVALTIKQILDQIGIEGFCKTSGSRGLHVYIPFNKKYTFDEAKDFAEILATMVTDYLPNLTTLERSLSKRKKNHIYVDFLQNRTAQTLASAYSARPKPGATVSTPLEWSEVKHGLSPKEFTIKNVLKRVEEKGDLFKGVLGKGVDMHKALQKLEALHES</sequence>
<dbReference type="InterPro" id="IPR014145">
    <property type="entry name" value="LigD_pol_dom"/>
</dbReference>
<dbReference type="AlphaFoldDB" id="A0A5R9KRE8"/>
<name>A0A5R9KRE8_9BACT</name>
<dbReference type="OrthoDB" id="9802472at2"/>
<dbReference type="PANTHER" id="PTHR42705:SF2">
    <property type="entry name" value="BIFUNCTIONAL NON-HOMOLOGOUS END JOINING PROTEIN LIGD"/>
    <property type="match status" value="1"/>
</dbReference>
<gene>
    <name evidence="2" type="ORF">FEN17_19905</name>
</gene>
<feature type="domain" description="DNA ligase D polymerase" evidence="1">
    <location>
        <begin position="21"/>
        <end position="276"/>
    </location>
</feature>
<evidence type="ECO:0000313" key="3">
    <source>
        <dbReference type="Proteomes" id="UP000306402"/>
    </source>
</evidence>
<evidence type="ECO:0000259" key="1">
    <source>
        <dbReference type="Pfam" id="PF21686"/>
    </source>
</evidence>